<dbReference type="HOGENOM" id="CLU_020567_1_0_11"/>
<dbReference type="GO" id="GO:0003677">
    <property type="term" value="F:DNA binding"/>
    <property type="evidence" value="ECO:0007669"/>
    <property type="project" value="InterPro"/>
</dbReference>
<sequence length="719" mass="77918">MTSENTNDNGGIDWDAALEQLTADDQAATVTTDEDELEVPVDGPEALKDPVSVTSGRRDIIPPVFKSKQALLGEVKRVVNLGLHTTGYHAIRVPFYGVKIAARAPVGAWRWSAQFSNWVWDAEGKPVRDAVVNKTARTDDPTLVGEYLKLCRERDKRVRWRGFVAAFAITGTIVGAATLYAIGGPLLWTVLAATTLACGVKGRKLDKPLVSPAVVKASLRPLTSEHVVEALRSIDLPGINRALAKDPNAITFPAPIVRDGPGWRAEVELPPGVTVGEVADKREKLASGLGRPLGCVWPEGNAEIHPGRLVIWVGDKSMNEAKQKAWPLAKSGRVDVFTPWQFGTDQRGDAVRITLAYASIVVGSIPRMGKTFAARLILLAAALDPRVRLYAFDLKGTGDLGPLEPVCHAYRAGDEDEDIEYALASLREIQAEMRRRAKVIRELPRDLCPESKVTTELADSKSLGLQPIVLGIDECQMWFEHPEHGKEFEDICTDLVKRGPALAIIPLFATQRPDSKSLPKGISDNAVLRFCLKVMGDKANNMVLGSGMYAAGIRATMFSRRDRGIGYLAGEGDEPSIMRSHFVDAPGAEKVVARARAMREKLGNITGHAAGHTIEADTGPTVDLLADIAAVVGDEKKVWNSVIVNRLSQLRPDTYGHLEGLDDKEKTAQLTSMLKPLGVKTGQVWGTDPATGEGGNRKGVTVADIRKILTQRDEKRGGG</sequence>
<dbReference type="OrthoDB" id="3315716at2"/>
<feature type="transmembrane region" description="Helical" evidence="2">
    <location>
        <begin position="162"/>
        <end position="188"/>
    </location>
</feature>
<accession>D3Q973</accession>
<dbReference type="GO" id="GO:0051301">
    <property type="term" value="P:cell division"/>
    <property type="evidence" value="ECO:0007669"/>
    <property type="project" value="UniProtKB-KW"/>
</dbReference>
<dbReference type="Proteomes" id="UP000000844">
    <property type="component" value="Chromosome"/>
</dbReference>
<dbReference type="PROSITE" id="PS50901">
    <property type="entry name" value="FTSK"/>
    <property type="match status" value="1"/>
</dbReference>
<keyword evidence="2" id="KW-1133">Transmembrane helix</keyword>
<feature type="binding site" evidence="1">
    <location>
        <begin position="364"/>
        <end position="371"/>
    </location>
    <ligand>
        <name>ATP</name>
        <dbReference type="ChEBI" id="CHEBI:30616"/>
    </ligand>
</feature>
<dbReference type="InterPro" id="IPR027417">
    <property type="entry name" value="P-loop_NTPase"/>
</dbReference>
<dbReference type="EMBL" id="CP001778">
    <property type="protein sequence ID" value="ADD40682.1"/>
    <property type="molecule type" value="Genomic_DNA"/>
</dbReference>
<keyword evidence="2" id="KW-0472">Membrane</keyword>
<dbReference type="RefSeq" id="WP_013016253.1">
    <property type="nucleotide sequence ID" value="NC_013947.1"/>
</dbReference>
<dbReference type="eggNOG" id="COG1674">
    <property type="taxonomic scope" value="Bacteria"/>
</dbReference>
<dbReference type="GO" id="GO:0005524">
    <property type="term" value="F:ATP binding"/>
    <property type="evidence" value="ECO:0007669"/>
    <property type="project" value="UniProtKB-UniRule"/>
</dbReference>
<evidence type="ECO:0000313" key="4">
    <source>
        <dbReference type="EMBL" id="ADD40682.1"/>
    </source>
</evidence>
<keyword evidence="1" id="KW-0067">ATP-binding</keyword>
<dbReference type="KEGG" id="sna:Snas_0972"/>
<keyword evidence="2" id="KW-0812">Transmembrane</keyword>
<proteinExistence type="predicted"/>
<keyword evidence="4" id="KW-0132">Cell division</keyword>
<evidence type="ECO:0000313" key="5">
    <source>
        <dbReference type="Proteomes" id="UP000000844"/>
    </source>
</evidence>
<organism evidence="4 5">
    <name type="scientific">Stackebrandtia nassauensis (strain DSM 44728 / CIP 108903 / NRRL B-16338 / NBRC 102104 / LLR-40K-21)</name>
    <dbReference type="NCBI Taxonomy" id="446470"/>
    <lineage>
        <taxon>Bacteria</taxon>
        <taxon>Bacillati</taxon>
        <taxon>Actinomycetota</taxon>
        <taxon>Actinomycetes</taxon>
        <taxon>Glycomycetales</taxon>
        <taxon>Glycomycetaceae</taxon>
        <taxon>Stackebrandtia</taxon>
    </lineage>
</organism>
<dbReference type="STRING" id="446470.Snas_0972"/>
<dbReference type="AlphaFoldDB" id="D3Q973"/>
<gene>
    <name evidence="4" type="ordered locus">Snas_0972</name>
</gene>
<dbReference type="InterPro" id="IPR002543">
    <property type="entry name" value="FtsK_dom"/>
</dbReference>
<feature type="domain" description="FtsK" evidence="3">
    <location>
        <begin position="348"/>
        <end position="541"/>
    </location>
</feature>
<name>D3Q973_STANL</name>
<reference evidence="4 5" key="1">
    <citation type="journal article" date="2009" name="Stand. Genomic Sci.">
        <title>Complete genome sequence of Stackebrandtia nassauensis type strain (LLR-40K-21).</title>
        <authorList>
            <person name="Munk C."/>
            <person name="Lapidus A."/>
            <person name="Copeland A."/>
            <person name="Jando M."/>
            <person name="Mayilraj S."/>
            <person name="Glavina Del Rio T."/>
            <person name="Nolan M."/>
            <person name="Chen F."/>
            <person name="Lucas S."/>
            <person name="Tice H."/>
            <person name="Cheng J.F."/>
            <person name="Han C."/>
            <person name="Detter J.C."/>
            <person name="Bruce D."/>
            <person name="Goodwin L."/>
            <person name="Chain P."/>
            <person name="Pitluck S."/>
            <person name="Goker M."/>
            <person name="Ovchinikova G."/>
            <person name="Pati A."/>
            <person name="Ivanova N."/>
            <person name="Mavromatis K."/>
            <person name="Chen A."/>
            <person name="Palaniappan K."/>
            <person name="Land M."/>
            <person name="Hauser L."/>
            <person name="Chang Y.J."/>
            <person name="Jeffries C.D."/>
            <person name="Bristow J."/>
            <person name="Eisen J.A."/>
            <person name="Markowitz V."/>
            <person name="Hugenholtz P."/>
            <person name="Kyrpides N.C."/>
            <person name="Klenk H.P."/>
        </authorList>
    </citation>
    <scope>NUCLEOTIDE SEQUENCE [LARGE SCALE GENOMIC DNA]</scope>
    <source>
        <strain evidence="5">DSM 44728 / CIP 108903 / NRRL B-16338 / NBRC 102104 / LLR-40K-21</strain>
    </source>
</reference>
<dbReference type="Gene3D" id="3.40.50.300">
    <property type="entry name" value="P-loop containing nucleotide triphosphate hydrolases"/>
    <property type="match status" value="1"/>
</dbReference>
<evidence type="ECO:0000256" key="2">
    <source>
        <dbReference type="SAM" id="Phobius"/>
    </source>
</evidence>
<keyword evidence="5" id="KW-1185">Reference proteome</keyword>
<evidence type="ECO:0000256" key="1">
    <source>
        <dbReference type="PROSITE-ProRule" id="PRU00289"/>
    </source>
</evidence>
<dbReference type="Pfam" id="PF01580">
    <property type="entry name" value="FtsK_SpoIIIE"/>
    <property type="match status" value="1"/>
</dbReference>
<keyword evidence="4" id="KW-0131">Cell cycle</keyword>
<keyword evidence="1" id="KW-0547">Nucleotide-binding</keyword>
<evidence type="ECO:0000259" key="3">
    <source>
        <dbReference type="PROSITE" id="PS50901"/>
    </source>
</evidence>
<protein>
    <submittedName>
        <fullName evidence="4">Cell division FtsK/SpoIIIE</fullName>
    </submittedName>
</protein>